<dbReference type="Proteomes" id="UP001209681">
    <property type="component" value="Unassembled WGS sequence"/>
</dbReference>
<dbReference type="PANTHER" id="PTHR37421">
    <property type="entry name" value="UPF0260 PROTEIN YCGN"/>
    <property type="match status" value="1"/>
</dbReference>
<evidence type="ECO:0000313" key="2">
    <source>
        <dbReference type="Proteomes" id="UP001209681"/>
    </source>
</evidence>
<organism evidence="1 2">
    <name type="scientific">Desulfobotulus pelophilus</name>
    <dbReference type="NCBI Taxonomy" id="2823377"/>
    <lineage>
        <taxon>Bacteria</taxon>
        <taxon>Pseudomonadati</taxon>
        <taxon>Thermodesulfobacteriota</taxon>
        <taxon>Desulfobacteria</taxon>
        <taxon>Desulfobacterales</taxon>
        <taxon>Desulfobacteraceae</taxon>
        <taxon>Desulfobotulus</taxon>
    </lineage>
</organism>
<comment type="caution">
    <text evidence="1">The sequence shown here is derived from an EMBL/GenBank/DDBJ whole genome shotgun (WGS) entry which is preliminary data.</text>
</comment>
<dbReference type="RefSeq" id="WP_265423555.1">
    <property type="nucleotide sequence ID" value="NZ_JAPFPW010000001.1"/>
</dbReference>
<dbReference type="PANTHER" id="PTHR37421:SF1">
    <property type="entry name" value="UPF0260 PROTEIN YCGN"/>
    <property type="match status" value="1"/>
</dbReference>
<name>A0ABT3N5F6_9BACT</name>
<sequence length="161" mass="18751">MTFWEKKKMDEMTVEEWESLCDGCGRCCLVKMEDDETGKIYFTRLACQFLDLVSCRCEIYENRFRCEVSCLAVRDCLAHHPHWLPESCAYRCLHEGRKLPDWHPLRHGGSRERAMIASVGPWAVSVMDLDPLHLDPEAFLIRFSGQDGIEVWGYDDEEEEG</sequence>
<dbReference type="InterPro" id="IPR008228">
    <property type="entry name" value="UCP006173"/>
</dbReference>
<dbReference type="EMBL" id="JAPFPW010000001">
    <property type="protein sequence ID" value="MCW7752692.1"/>
    <property type="molecule type" value="Genomic_DNA"/>
</dbReference>
<proteinExistence type="predicted"/>
<reference evidence="1 2" key="1">
    <citation type="submission" date="2022-11" db="EMBL/GenBank/DDBJ databases">
        <title>Desulfobotulus tamanensis H1 sp. nov. - anaerobic, alkaliphilic, sulphate reducing bacterium isolated from terrestrial mud volcano.</title>
        <authorList>
            <person name="Frolova A."/>
            <person name="Merkel A.Y."/>
            <person name="Slobodkin A.I."/>
        </authorList>
    </citation>
    <scope>NUCLEOTIDE SEQUENCE [LARGE SCALE GENOMIC DNA]</scope>
    <source>
        <strain evidence="1 2">H1</strain>
    </source>
</reference>
<evidence type="ECO:0000313" key="1">
    <source>
        <dbReference type="EMBL" id="MCW7752692.1"/>
    </source>
</evidence>
<dbReference type="Pfam" id="PF03692">
    <property type="entry name" value="CxxCxxCC"/>
    <property type="match status" value="1"/>
</dbReference>
<dbReference type="InterPro" id="IPR005358">
    <property type="entry name" value="Puta_zinc/iron-chelating_dom"/>
</dbReference>
<accession>A0ABT3N5F6</accession>
<gene>
    <name evidence="1" type="ORF">OOT00_01675</name>
</gene>
<keyword evidence="2" id="KW-1185">Reference proteome</keyword>
<protein>
    <submittedName>
        <fullName evidence="1">YcgN family cysteine cluster protein</fullName>
    </submittedName>
</protein>